<comment type="caution">
    <text evidence="2">The sequence shown here is derived from an EMBL/GenBank/DDBJ whole genome shotgun (WGS) entry which is preliminary data.</text>
</comment>
<keyword evidence="1" id="KW-0732">Signal</keyword>
<dbReference type="AlphaFoldDB" id="A0ABD1EVL6"/>
<organism evidence="2 3">
    <name type="scientific">Hypothenemus hampei</name>
    <name type="common">Coffee berry borer</name>
    <dbReference type="NCBI Taxonomy" id="57062"/>
    <lineage>
        <taxon>Eukaryota</taxon>
        <taxon>Metazoa</taxon>
        <taxon>Ecdysozoa</taxon>
        <taxon>Arthropoda</taxon>
        <taxon>Hexapoda</taxon>
        <taxon>Insecta</taxon>
        <taxon>Pterygota</taxon>
        <taxon>Neoptera</taxon>
        <taxon>Endopterygota</taxon>
        <taxon>Coleoptera</taxon>
        <taxon>Polyphaga</taxon>
        <taxon>Cucujiformia</taxon>
        <taxon>Curculionidae</taxon>
        <taxon>Scolytinae</taxon>
        <taxon>Hypothenemus</taxon>
    </lineage>
</organism>
<keyword evidence="3" id="KW-1185">Reference proteome</keyword>
<dbReference type="Proteomes" id="UP001566132">
    <property type="component" value="Unassembled WGS sequence"/>
</dbReference>
<proteinExistence type="predicted"/>
<feature type="signal peptide" evidence="1">
    <location>
        <begin position="1"/>
        <end position="21"/>
    </location>
</feature>
<protein>
    <recommendedName>
        <fullName evidence="4">Secreted protein</fullName>
    </recommendedName>
</protein>
<reference evidence="2 3" key="1">
    <citation type="submission" date="2024-05" db="EMBL/GenBank/DDBJ databases">
        <title>Genetic variation in Jamaican populations of the coffee berry borer (Hypothenemus hampei).</title>
        <authorList>
            <person name="Errbii M."/>
            <person name="Myrie A."/>
        </authorList>
    </citation>
    <scope>NUCLEOTIDE SEQUENCE [LARGE SCALE GENOMIC DNA]</scope>
    <source>
        <strain evidence="2">JA-Hopewell-2020-01-JO</strain>
        <tissue evidence="2">Whole body</tissue>
    </source>
</reference>
<evidence type="ECO:0008006" key="4">
    <source>
        <dbReference type="Google" id="ProtNLM"/>
    </source>
</evidence>
<evidence type="ECO:0000256" key="1">
    <source>
        <dbReference type="SAM" id="SignalP"/>
    </source>
</evidence>
<accession>A0ABD1EVL6</accession>
<dbReference type="Gene3D" id="1.20.120.20">
    <property type="entry name" value="Apolipoprotein"/>
    <property type="match status" value="1"/>
</dbReference>
<dbReference type="EMBL" id="JBDJPC010000005">
    <property type="protein sequence ID" value="KAL1502801.1"/>
    <property type="molecule type" value="Genomic_DNA"/>
</dbReference>
<name>A0ABD1EVL6_HYPHA</name>
<gene>
    <name evidence="2" type="ORF">ABEB36_007895</name>
</gene>
<feature type="chain" id="PRO_5044821312" description="Secreted protein" evidence="1">
    <location>
        <begin position="22"/>
        <end position="95"/>
    </location>
</feature>
<sequence>MVAKLSLVFLVFFVFFQTFNASIVRRDTSTTEKNDLEDALNSIKQGLDEFVSKIQTSEMFQNATKLFDEFGQKVKQHGDELVQKFKNSTSSSTTR</sequence>
<evidence type="ECO:0000313" key="3">
    <source>
        <dbReference type="Proteomes" id="UP001566132"/>
    </source>
</evidence>
<evidence type="ECO:0000313" key="2">
    <source>
        <dbReference type="EMBL" id="KAL1502801.1"/>
    </source>
</evidence>